<dbReference type="InterPro" id="IPR001650">
    <property type="entry name" value="Helicase_C-like"/>
</dbReference>
<evidence type="ECO:0000256" key="9">
    <source>
        <dbReference type="ARBA" id="ARBA00034617"/>
    </source>
</evidence>
<dbReference type="AlphaFoldDB" id="A0A167LQT0"/>
<sequence length="342" mass="38424">MPEDSETADIKKTLDIIMESVFNFPPDSYRQNQLEAMVAATLGNDIVICLPTGFGKSLCFQAPALYSGYGDDTRGDAPLTVVVSPLTSLMENQVQSLWDLNIKAIRLARTQAMDKGNRARFLLPEARILYLTPERLKTDLSLQKDLDERYECGRLRRFVIDEAHCVAENGTSNFRKDYLKLDQIRTRWERVPITLLSATFTAQTLQRTLKALRISTSPYLFKTTLDRPNLYWESKARNGSFSGIVYNFSQKSCVELADALRKYGISAFHYHADLEEPQKANIQSLWQSGVIKVVVATVAFGLGIDKQDVGFVIHAAVPKTLEGLYQEAGRAGRDGRKAKCIL</sequence>
<proteinExistence type="inferred from homology"/>
<evidence type="ECO:0000256" key="3">
    <source>
        <dbReference type="ARBA" id="ARBA00022801"/>
    </source>
</evidence>
<dbReference type="InterPro" id="IPR014001">
    <property type="entry name" value="Helicase_ATP-bd"/>
</dbReference>
<evidence type="ECO:0000313" key="13">
    <source>
        <dbReference type="EMBL" id="KZO95933.1"/>
    </source>
</evidence>
<dbReference type="Proteomes" id="UP000076738">
    <property type="component" value="Unassembled WGS sequence"/>
</dbReference>
<evidence type="ECO:0000259" key="11">
    <source>
        <dbReference type="PROSITE" id="PS51192"/>
    </source>
</evidence>
<dbReference type="InterPro" id="IPR004589">
    <property type="entry name" value="DNA_helicase_ATP-dep_RecQ"/>
</dbReference>
<evidence type="ECO:0000259" key="12">
    <source>
        <dbReference type="PROSITE" id="PS51194"/>
    </source>
</evidence>
<dbReference type="SUPFAM" id="SSF52540">
    <property type="entry name" value="P-loop containing nucleoside triphosphate hydrolases"/>
    <property type="match status" value="1"/>
</dbReference>
<keyword evidence="3 13" id="KW-0378">Hydrolase</keyword>
<dbReference type="Gene3D" id="3.40.50.300">
    <property type="entry name" value="P-loop containing nucleotide triphosphate hydrolases"/>
    <property type="match status" value="2"/>
</dbReference>
<name>A0A167LQT0_CALVF</name>
<dbReference type="GO" id="GO:0005524">
    <property type="term" value="F:ATP binding"/>
    <property type="evidence" value="ECO:0007669"/>
    <property type="project" value="UniProtKB-KW"/>
</dbReference>
<dbReference type="GO" id="GO:0005694">
    <property type="term" value="C:chromosome"/>
    <property type="evidence" value="ECO:0007669"/>
    <property type="project" value="TreeGrafter"/>
</dbReference>
<keyword evidence="7" id="KW-0413">Isomerase</keyword>
<feature type="domain" description="Helicase ATP-binding" evidence="11">
    <location>
        <begin position="37"/>
        <end position="218"/>
    </location>
</feature>
<comment type="similarity">
    <text evidence="1">Belongs to the helicase family. RecQ subfamily.</text>
</comment>
<dbReference type="SMART" id="SM00490">
    <property type="entry name" value="HELICc"/>
    <property type="match status" value="1"/>
</dbReference>
<dbReference type="PROSITE" id="PS51194">
    <property type="entry name" value="HELICASE_CTER"/>
    <property type="match status" value="1"/>
</dbReference>
<dbReference type="EMBL" id="KV417286">
    <property type="protein sequence ID" value="KZO95933.1"/>
    <property type="molecule type" value="Genomic_DNA"/>
</dbReference>
<comment type="catalytic activity">
    <reaction evidence="9">
        <text>Couples ATP hydrolysis with the unwinding of duplex DNA by translocating in the 3'-5' direction.</text>
        <dbReference type="EC" id="5.6.2.4"/>
    </reaction>
</comment>
<dbReference type="PROSITE" id="PS51192">
    <property type="entry name" value="HELICASE_ATP_BIND_1"/>
    <property type="match status" value="1"/>
</dbReference>
<dbReference type="GO" id="GO:0000724">
    <property type="term" value="P:double-strand break repair via homologous recombination"/>
    <property type="evidence" value="ECO:0007669"/>
    <property type="project" value="TreeGrafter"/>
</dbReference>
<reference evidence="13 14" key="1">
    <citation type="journal article" date="2016" name="Mol. Biol. Evol.">
        <title>Comparative Genomics of Early-Diverging Mushroom-Forming Fungi Provides Insights into the Origins of Lignocellulose Decay Capabilities.</title>
        <authorList>
            <person name="Nagy L.G."/>
            <person name="Riley R."/>
            <person name="Tritt A."/>
            <person name="Adam C."/>
            <person name="Daum C."/>
            <person name="Floudas D."/>
            <person name="Sun H."/>
            <person name="Yadav J.S."/>
            <person name="Pangilinan J."/>
            <person name="Larsson K.H."/>
            <person name="Matsuura K."/>
            <person name="Barry K."/>
            <person name="Labutti K."/>
            <person name="Kuo R."/>
            <person name="Ohm R.A."/>
            <person name="Bhattacharya S.S."/>
            <person name="Shirouzu T."/>
            <person name="Yoshinaga Y."/>
            <person name="Martin F.M."/>
            <person name="Grigoriev I.V."/>
            <person name="Hibbett D.S."/>
        </authorList>
    </citation>
    <scope>NUCLEOTIDE SEQUENCE [LARGE SCALE GENOMIC DNA]</scope>
    <source>
        <strain evidence="13 14">TUFC12733</strain>
    </source>
</reference>
<dbReference type="GO" id="GO:0043138">
    <property type="term" value="F:3'-5' DNA helicase activity"/>
    <property type="evidence" value="ECO:0007669"/>
    <property type="project" value="UniProtKB-EC"/>
</dbReference>
<evidence type="ECO:0000256" key="4">
    <source>
        <dbReference type="ARBA" id="ARBA00022806"/>
    </source>
</evidence>
<evidence type="ECO:0000256" key="5">
    <source>
        <dbReference type="ARBA" id="ARBA00022840"/>
    </source>
</evidence>
<dbReference type="Pfam" id="PF00271">
    <property type="entry name" value="Helicase_C"/>
    <property type="match status" value="1"/>
</dbReference>
<dbReference type="GO" id="GO:0005737">
    <property type="term" value="C:cytoplasm"/>
    <property type="evidence" value="ECO:0007669"/>
    <property type="project" value="TreeGrafter"/>
</dbReference>
<dbReference type="GO" id="GO:0005634">
    <property type="term" value="C:nucleus"/>
    <property type="evidence" value="ECO:0007669"/>
    <property type="project" value="TreeGrafter"/>
</dbReference>
<keyword evidence="2" id="KW-0547">Nucleotide-binding</keyword>
<evidence type="ECO:0000256" key="7">
    <source>
        <dbReference type="ARBA" id="ARBA00023235"/>
    </source>
</evidence>
<evidence type="ECO:0000256" key="6">
    <source>
        <dbReference type="ARBA" id="ARBA00023125"/>
    </source>
</evidence>
<keyword evidence="5" id="KW-0067">ATP-binding</keyword>
<keyword evidence="8" id="KW-0539">Nucleus</keyword>
<dbReference type="InterPro" id="IPR011545">
    <property type="entry name" value="DEAD/DEAH_box_helicase_dom"/>
</dbReference>
<dbReference type="NCBIfam" id="TIGR00614">
    <property type="entry name" value="recQ_fam"/>
    <property type="match status" value="1"/>
</dbReference>
<keyword evidence="6" id="KW-0238">DNA-binding</keyword>
<evidence type="ECO:0000256" key="1">
    <source>
        <dbReference type="ARBA" id="ARBA00005446"/>
    </source>
</evidence>
<evidence type="ECO:0000256" key="10">
    <source>
        <dbReference type="ARBA" id="ARBA00034808"/>
    </source>
</evidence>
<organism evidence="13 14">
    <name type="scientific">Calocera viscosa (strain TUFC12733)</name>
    <dbReference type="NCBI Taxonomy" id="1330018"/>
    <lineage>
        <taxon>Eukaryota</taxon>
        <taxon>Fungi</taxon>
        <taxon>Dikarya</taxon>
        <taxon>Basidiomycota</taxon>
        <taxon>Agaricomycotina</taxon>
        <taxon>Dacrymycetes</taxon>
        <taxon>Dacrymycetales</taxon>
        <taxon>Dacrymycetaceae</taxon>
        <taxon>Calocera</taxon>
    </lineage>
</organism>
<dbReference type="Pfam" id="PF00270">
    <property type="entry name" value="DEAD"/>
    <property type="match status" value="1"/>
</dbReference>
<keyword evidence="4" id="KW-0347">Helicase</keyword>
<keyword evidence="14" id="KW-1185">Reference proteome</keyword>
<dbReference type="PANTHER" id="PTHR13710:SF153">
    <property type="entry name" value="RECQ-LIKE DNA HELICASE BLM"/>
    <property type="match status" value="1"/>
</dbReference>
<dbReference type="InterPro" id="IPR027417">
    <property type="entry name" value="P-loop_NTPase"/>
</dbReference>
<dbReference type="OrthoDB" id="10261556at2759"/>
<dbReference type="STRING" id="1330018.A0A167LQT0"/>
<feature type="domain" description="Helicase C-terminal" evidence="12">
    <location>
        <begin position="224"/>
        <end position="342"/>
    </location>
</feature>
<protein>
    <recommendedName>
        <fullName evidence="10">DNA 3'-5' helicase</fullName>
        <ecNumber evidence="10">5.6.2.4</ecNumber>
    </recommendedName>
</protein>
<dbReference type="GO" id="GO:0003677">
    <property type="term" value="F:DNA binding"/>
    <property type="evidence" value="ECO:0007669"/>
    <property type="project" value="UniProtKB-KW"/>
</dbReference>
<dbReference type="GO" id="GO:0009378">
    <property type="term" value="F:four-way junction helicase activity"/>
    <property type="evidence" value="ECO:0007669"/>
    <property type="project" value="TreeGrafter"/>
</dbReference>
<accession>A0A167LQT0</accession>
<dbReference type="EC" id="5.6.2.4" evidence="10"/>
<gene>
    <name evidence="13" type="ORF">CALVIDRAFT_142493</name>
</gene>
<dbReference type="PANTHER" id="PTHR13710">
    <property type="entry name" value="DNA HELICASE RECQ FAMILY MEMBER"/>
    <property type="match status" value="1"/>
</dbReference>
<evidence type="ECO:0000313" key="14">
    <source>
        <dbReference type="Proteomes" id="UP000076738"/>
    </source>
</evidence>
<dbReference type="GO" id="GO:0016787">
    <property type="term" value="F:hydrolase activity"/>
    <property type="evidence" value="ECO:0007669"/>
    <property type="project" value="UniProtKB-KW"/>
</dbReference>
<dbReference type="CDD" id="cd17920">
    <property type="entry name" value="DEXHc_RecQ"/>
    <property type="match status" value="1"/>
</dbReference>
<dbReference type="SMART" id="SM00487">
    <property type="entry name" value="DEXDc"/>
    <property type="match status" value="1"/>
</dbReference>
<evidence type="ECO:0000256" key="2">
    <source>
        <dbReference type="ARBA" id="ARBA00022741"/>
    </source>
</evidence>
<evidence type="ECO:0000256" key="8">
    <source>
        <dbReference type="ARBA" id="ARBA00023242"/>
    </source>
</evidence>